<dbReference type="AlphaFoldDB" id="G8C0L9"/>
<evidence type="ECO:0000313" key="11">
    <source>
        <dbReference type="EMBL" id="CCE65734.1"/>
    </source>
</evidence>
<dbReference type="GO" id="GO:0000118">
    <property type="term" value="C:histone deacetylase complex"/>
    <property type="evidence" value="ECO:0007669"/>
    <property type="project" value="EnsemblFungi"/>
</dbReference>
<keyword evidence="7" id="KW-0805">Transcription regulation</keyword>
<keyword evidence="8" id="KW-0804">Transcription</keyword>
<dbReference type="InterPro" id="IPR037138">
    <property type="entry name" value="His_deacetylse_dom_sf"/>
</dbReference>
<dbReference type="OrthoDB" id="73273at2759"/>
<evidence type="ECO:0000256" key="2">
    <source>
        <dbReference type="ARBA" id="ARBA00006457"/>
    </source>
</evidence>
<keyword evidence="5" id="KW-0378">Hydrolase</keyword>
<accession>G8C0L9</accession>
<keyword evidence="9" id="KW-0539">Nucleus</keyword>
<dbReference type="GO" id="GO:0141221">
    <property type="term" value="F:histone deacetylase activity, hydrolytic mechanism"/>
    <property type="evidence" value="ECO:0007669"/>
    <property type="project" value="UniProtKB-EC"/>
</dbReference>
<dbReference type="eggNOG" id="KOG1342">
    <property type="taxonomic scope" value="Eukaryota"/>
</dbReference>
<comment type="subcellular location">
    <subcellularLocation>
        <location evidence="1">Nucleus</location>
    </subcellularLocation>
</comment>
<keyword evidence="12" id="KW-1185">Reference proteome</keyword>
<proteinExistence type="inferred from homology"/>
<evidence type="ECO:0000256" key="5">
    <source>
        <dbReference type="ARBA" id="ARBA00022801"/>
    </source>
</evidence>
<dbReference type="Pfam" id="PF00850">
    <property type="entry name" value="Hist_deacetyl"/>
    <property type="match status" value="1"/>
</dbReference>
<comment type="similarity">
    <text evidence="2">Belongs to the histone deacetylase family. HD type 1 subfamily.</text>
</comment>
<organism evidence="11 12">
    <name type="scientific">Tetrapisispora phaffii (strain ATCC 24235 / CBS 4417 / NBRC 1672 / NRRL Y-8282 / UCD 70-5)</name>
    <name type="common">Yeast</name>
    <name type="synonym">Fabospora phaffii</name>
    <dbReference type="NCBI Taxonomy" id="1071381"/>
    <lineage>
        <taxon>Eukaryota</taxon>
        <taxon>Fungi</taxon>
        <taxon>Dikarya</taxon>
        <taxon>Ascomycota</taxon>
        <taxon>Saccharomycotina</taxon>
        <taxon>Saccharomycetes</taxon>
        <taxon>Saccharomycetales</taxon>
        <taxon>Saccharomycetaceae</taxon>
        <taxon>Tetrapisispora</taxon>
    </lineage>
</organism>
<dbReference type="OMA" id="MSRFYTY"/>
<dbReference type="GO" id="GO:0045944">
    <property type="term" value="P:positive regulation of transcription by RNA polymerase II"/>
    <property type="evidence" value="ECO:0007669"/>
    <property type="project" value="EnsemblFungi"/>
</dbReference>
<name>G8C0L9_TETPH</name>
<dbReference type="SUPFAM" id="SSF52768">
    <property type="entry name" value="Arginase/deacetylase"/>
    <property type="match status" value="1"/>
</dbReference>
<dbReference type="EMBL" id="HE612868">
    <property type="protein sequence ID" value="CCE65734.1"/>
    <property type="molecule type" value="Genomic_DNA"/>
</dbReference>
<evidence type="ECO:0000259" key="10">
    <source>
        <dbReference type="Pfam" id="PF00850"/>
    </source>
</evidence>
<evidence type="ECO:0000256" key="4">
    <source>
        <dbReference type="ARBA" id="ARBA00022491"/>
    </source>
</evidence>
<dbReference type="PANTHER" id="PTHR10625:SF14">
    <property type="entry name" value="HISTONE DEACETYLASE 8"/>
    <property type="match status" value="1"/>
</dbReference>
<evidence type="ECO:0000256" key="3">
    <source>
        <dbReference type="ARBA" id="ARBA00012111"/>
    </source>
</evidence>
<keyword evidence="4" id="KW-0678">Repressor</keyword>
<evidence type="ECO:0000313" key="12">
    <source>
        <dbReference type="Proteomes" id="UP000005666"/>
    </source>
</evidence>
<evidence type="ECO:0000256" key="9">
    <source>
        <dbReference type="ARBA" id="ARBA00023242"/>
    </source>
</evidence>
<dbReference type="EC" id="3.5.1.98" evidence="3"/>
<dbReference type="InterPro" id="IPR023801">
    <property type="entry name" value="His_deacetylse_dom"/>
</dbReference>
<dbReference type="STRING" id="1071381.G8C0L9"/>
<evidence type="ECO:0000256" key="6">
    <source>
        <dbReference type="ARBA" id="ARBA00022853"/>
    </source>
</evidence>
<evidence type="ECO:0000256" key="7">
    <source>
        <dbReference type="ARBA" id="ARBA00023015"/>
    </source>
</evidence>
<evidence type="ECO:0000256" key="1">
    <source>
        <dbReference type="ARBA" id="ARBA00004123"/>
    </source>
</evidence>
<dbReference type="GO" id="GO:0031507">
    <property type="term" value="P:heterochromatin formation"/>
    <property type="evidence" value="ECO:0007669"/>
    <property type="project" value="TreeGrafter"/>
</dbReference>
<dbReference type="InterPro" id="IPR000286">
    <property type="entry name" value="HDACs"/>
</dbReference>
<sequence length="494" mass="56142">MGDENKFKLIISTSHFQSSVIDLLPCNHARKSKLINSLLEAYQLISKFDVVVDETRLFEGQGLDLVEARALCNYHSQDYLRVIFGKQYNERLSPDDNDREGVRSGKAEQSPDELHDLYELYQSLHESYVGKKRKIPRDRPGHVPGTDPEILKLEYNLNNGDCPIFSFLPMYLDTLINSTMQLAKHLCVDTPEITANIAINWDGGRHHAMKSRANGFCYINDIVSLINELRKTPGQQGHKRKLTYIDLDLHHGDGVENAFNYSKDIQIISIHLFEPGFYPCTGGLKFGKPKSNNIINLPVKHGLSNSNMFELVTNIIIPLIELHQSDDIVILCGGDGLNNDYYNEWQLTIIGLTRCIIKIIAAFVGPHQPGSCKNVVLLGGGGYNELLASRFYTYLTYKVLQLAGRIPPAATTLAAEVPHGTIDDKDKELLIKDHEHIDEYEKEYYKYWCYEIENGLDGLSFKRQINYNDTKQKPFTKYIAELRAHYGISRILST</sequence>
<dbReference type="PRINTS" id="PR01270">
    <property type="entry name" value="HDASUPER"/>
</dbReference>
<dbReference type="Proteomes" id="UP000005666">
    <property type="component" value="Chromosome 13"/>
</dbReference>
<dbReference type="RefSeq" id="XP_003688168.1">
    <property type="nucleotide sequence ID" value="XM_003688120.1"/>
</dbReference>
<dbReference type="InterPro" id="IPR023696">
    <property type="entry name" value="Ureohydrolase_dom_sf"/>
</dbReference>
<dbReference type="HOGENOM" id="CLU_007727_7_8_1"/>
<dbReference type="KEGG" id="tpf:TPHA_0M01590"/>
<dbReference type="Gene3D" id="3.40.800.20">
    <property type="entry name" value="Histone deacetylase domain"/>
    <property type="match status" value="1"/>
</dbReference>
<keyword evidence="6" id="KW-0156">Chromatin regulator</keyword>
<protein>
    <recommendedName>
        <fullName evidence="3">histone deacetylase</fullName>
        <ecNumber evidence="3">3.5.1.98</ecNumber>
    </recommendedName>
</protein>
<reference evidence="11 12" key="1">
    <citation type="journal article" date="2011" name="Proc. Natl. Acad. Sci. U.S.A.">
        <title>Evolutionary erosion of yeast sex chromosomes by mating-type switching accidents.</title>
        <authorList>
            <person name="Gordon J.L."/>
            <person name="Armisen D."/>
            <person name="Proux-Wera E."/>
            <person name="Oheigeartaigh S.S."/>
            <person name="Byrne K.P."/>
            <person name="Wolfe K.H."/>
        </authorList>
    </citation>
    <scope>NUCLEOTIDE SEQUENCE [LARGE SCALE GENOMIC DNA]</scope>
    <source>
        <strain evidence="12">ATCC 24235 / CBS 4417 / NBRC 1672 / NRRL Y-8282 / UCD 70-5</strain>
    </source>
</reference>
<dbReference type="PANTHER" id="PTHR10625">
    <property type="entry name" value="HISTONE DEACETYLASE HDAC1-RELATED"/>
    <property type="match status" value="1"/>
</dbReference>
<dbReference type="GeneID" id="11531891"/>
<evidence type="ECO:0000256" key="8">
    <source>
        <dbReference type="ARBA" id="ARBA00023163"/>
    </source>
</evidence>
<gene>
    <name evidence="11" type="primary">TPHA0M01590</name>
    <name evidence="11" type="ordered locus">TPHA_0M01590</name>
</gene>
<feature type="domain" description="Histone deacetylase" evidence="10">
    <location>
        <begin position="25"/>
        <end position="396"/>
    </location>
</feature>